<proteinExistence type="predicted"/>
<comment type="caution">
    <text evidence="2">The sequence shown here is derived from an EMBL/GenBank/DDBJ whole genome shotgun (WGS) entry which is preliminary data.</text>
</comment>
<dbReference type="AlphaFoldDB" id="A0A4Y2CW85"/>
<dbReference type="Gene3D" id="2.40.70.10">
    <property type="entry name" value="Acid Proteases"/>
    <property type="match status" value="1"/>
</dbReference>
<evidence type="ECO:0000313" key="3">
    <source>
        <dbReference type="Proteomes" id="UP000499080"/>
    </source>
</evidence>
<evidence type="ECO:0000259" key="1">
    <source>
        <dbReference type="Pfam" id="PF05585"/>
    </source>
</evidence>
<evidence type="ECO:0000313" key="2">
    <source>
        <dbReference type="EMBL" id="GBM07525.1"/>
    </source>
</evidence>
<protein>
    <recommendedName>
        <fullName evidence="1">DUF1758 domain-containing protein</fullName>
    </recommendedName>
</protein>
<organism evidence="2 3">
    <name type="scientific">Araneus ventricosus</name>
    <name type="common">Orbweaver spider</name>
    <name type="synonym">Epeira ventricosa</name>
    <dbReference type="NCBI Taxonomy" id="182803"/>
    <lineage>
        <taxon>Eukaryota</taxon>
        <taxon>Metazoa</taxon>
        <taxon>Ecdysozoa</taxon>
        <taxon>Arthropoda</taxon>
        <taxon>Chelicerata</taxon>
        <taxon>Arachnida</taxon>
        <taxon>Araneae</taxon>
        <taxon>Araneomorphae</taxon>
        <taxon>Entelegynae</taxon>
        <taxon>Araneoidea</taxon>
        <taxon>Araneidae</taxon>
        <taxon>Araneus</taxon>
    </lineage>
</organism>
<keyword evidence="3" id="KW-1185">Reference proteome</keyword>
<sequence length="179" mass="20364">MNSQDKPGNFVTLLQTTKVEIQGNSSQKVMARLLFDSGSQKSFIRSDLKQALKLKTIRKEKLLICTFSKHQPEERIYEVVALKINSQFPPYQSINIEALASDEITGADIYANINPRLIQSILPASCLISDSYEKTNLQIQILLGADYLYNVMSRRSKKNTEKSLSPANIVWRHFNRSNI</sequence>
<gene>
    <name evidence="2" type="ORF">AVEN_100723_1</name>
</gene>
<dbReference type="OrthoDB" id="5973575at2759"/>
<dbReference type="Pfam" id="PF05585">
    <property type="entry name" value="DUF1758"/>
    <property type="match status" value="1"/>
</dbReference>
<dbReference type="Proteomes" id="UP000499080">
    <property type="component" value="Unassembled WGS sequence"/>
</dbReference>
<feature type="domain" description="DUF1758" evidence="1">
    <location>
        <begin position="28"/>
        <end position="73"/>
    </location>
</feature>
<name>A0A4Y2CW85_ARAVE</name>
<reference evidence="2 3" key="1">
    <citation type="journal article" date="2019" name="Sci. Rep.">
        <title>Orb-weaving spider Araneus ventricosus genome elucidates the spidroin gene catalogue.</title>
        <authorList>
            <person name="Kono N."/>
            <person name="Nakamura H."/>
            <person name="Ohtoshi R."/>
            <person name="Moran D.A.P."/>
            <person name="Shinohara A."/>
            <person name="Yoshida Y."/>
            <person name="Fujiwara M."/>
            <person name="Mori M."/>
            <person name="Tomita M."/>
            <person name="Arakawa K."/>
        </authorList>
    </citation>
    <scope>NUCLEOTIDE SEQUENCE [LARGE SCALE GENOMIC DNA]</scope>
</reference>
<dbReference type="InterPro" id="IPR021109">
    <property type="entry name" value="Peptidase_aspartic_dom_sf"/>
</dbReference>
<dbReference type="EMBL" id="BGPR01000243">
    <property type="protein sequence ID" value="GBM07525.1"/>
    <property type="molecule type" value="Genomic_DNA"/>
</dbReference>
<accession>A0A4Y2CW85</accession>
<dbReference type="InterPro" id="IPR008737">
    <property type="entry name" value="DUF1758"/>
</dbReference>